<dbReference type="SUPFAM" id="SSF81606">
    <property type="entry name" value="PP2C-like"/>
    <property type="match status" value="1"/>
</dbReference>
<dbReference type="PROSITE" id="PS01032">
    <property type="entry name" value="PPM_1"/>
    <property type="match status" value="1"/>
</dbReference>
<dbReference type="EC" id="3.1.3.16" evidence="3"/>
<comment type="cofactor">
    <cofactor evidence="1">
        <name>Mn(2+)</name>
        <dbReference type="ChEBI" id="CHEBI:29035"/>
    </cofactor>
</comment>
<feature type="region of interest" description="Disordered" evidence="10">
    <location>
        <begin position="1"/>
        <end position="20"/>
    </location>
</feature>
<dbReference type="InterPro" id="IPR036457">
    <property type="entry name" value="PPM-type-like_dom_sf"/>
</dbReference>
<dbReference type="EMBL" id="CP126210">
    <property type="protein sequence ID" value="WIA12163.1"/>
    <property type="molecule type" value="Genomic_DNA"/>
</dbReference>
<dbReference type="Gene3D" id="3.60.40.10">
    <property type="entry name" value="PPM-type phosphatase domain"/>
    <property type="match status" value="1"/>
</dbReference>
<sequence length="404" mass="42382">MHSASRTLLGRARRLTDTTETKVESSKADFAAAEAGSIGALHKGSSPELLSVISCYGEGMDQNKTAIVGQLKATYSVHTQPGADPGGNTKDNQDAWCVQERLGGQDMLLFGVFDGHGQEGKVVSHTICQNLPKIMARLVGSRPPPSIETALSAAFPEANASLKKRPGLDADLSGSTGIVALVHQSRLVAANLGDSRCVLGKVDAHGAVTAVALSSDHTPMDAKEAERIIATGGRIASFMCGDEPLGPPRVWLREVNIPGLCMTRSFGDYVAASVGVIDQPQLMAATLKPEDKYVVLMSDGIFEFLDSQQVMEEVHAAARAGQSPSEAAKRLVRLARKCWHEQEDDIIDDCTAMVIYLSPAHSGASAGGSTASAAALAARLENNLRIGSTPGSGSHGALGYKRGV</sequence>
<evidence type="ECO:0000256" key="3">
    <source>
        <dbReference type="ARBA" id="ARBA00013081"/>
    </source>
</evidence>
<keyword evidence="7 9" id="KW-0904">Protein phosphatase</keyword>
<keyword evidence="6" id="KW-0460">Magnesium</keyword>
<comment type="cofactor">
    <cofactor evidence="2">
        <name>Mg(2+)</name>
        <dbReference type="ChEBI" id="CHEBI:18420"/>
    </cofactor>
</comment>
<dbReference type="InterPro" id="IPR000222">
    <property type="entry name" value="PP2C_BS"/>
</dbReference>
<dbReference type="Pfam" id="PF00481">
    <property type="entry name" value="PP2C"/>
    <property type="match status" value="1"/>
</dbReference>
<evidence type="ECO:0000256" key="6">
    <source>
        <dbReference type="ARBA" id="ARBA00022842"/>
    </source>
</evidence>
<proteinExistence type="inferred from homology"/>
<evidence type="ECO:0000259" key="11">
    <source>
        <dbReference type="PROSITE" id="PS51746"/>
    </source>
</evidence>
<evidence type="ECO:0000256" key="9">
    <source>
        <dbReference type="RuleBase" id="RU003465"/>
    </source>
</evidence>
<organism evidence="12 13">
    <name type="scientific">Tetradesmus obliquus</name>
    <name type="common">Green alga</name>
    <name type="synonym">Acutodesmus obliquus</name>
    <dbReference type="NCBI Taxonomy" id="3088"/>
    <lineage>
        <taxon>Eukaryota</taxon>
        <taxon>Viridiplantae</taxon>
        <taxon>Chlorophyta</taxon>
        <taxon>core chlorophytes</taxon>
        <taxon>Chlorophyceae</taxon>
        <taxon>CS clade</taxon>
        <taxon>Sphaeropleales</taxon>
        <taxon>Scenedesmaceae</taxon>
        <taxon>Tetradesmus</taxon>
    </lineage>
</organism>
<dbReference type="InterPro" id="IPR015655">
    <property type="entry name" value="PP2C"/>
</dbReference>
<accession>A0ABY8TSQ1</accession>
<evidence type="ECO:0000256" key="5">
    <source>
        <dbReference type="ARBA" id="ARBA00022801"/>
    </source>
</evidence>
<dbReference type="PROSITE" id="PS51746">
    <property type="entry name" value="PPM_2"/>
    <property type="match status" value="1"/>
</dbReference>
<dbReference type="PANTHER" id="PTHR47992">
    <property type="entry name" value="PROTEIN PHOSPHATASE"/>
    <property type="match status" value="1"/>
</dbReference>
<dbReference type="SMART" id="SM00332">
    <property type="entry name" value="PP2Cc"/>
    <property type="match status" value="1"/>
</dbReference>
<evidence type="ECO:0000256" key="4">
    <source>
        <dbReference type="ARBA" id="ARBA00022723"/>
    </source>
</evidence>
<evidence type="ECO:0000256" key="2">
    <source>
        <dbReference type="ARBA" id="ARBA00001946"/>
    </source>
</evidence>
<dbReference type="Proteomes" id="UP001244341">
    <property type="component" value="Chromosome 3b"/>
</dbReference>
<comment type="similarity">
    <text evidence="9">Belongs to the PP2C family.</text>
</comment>
<feature type="domain" description="PPM-type phosphatase" evidence="11">
    <location>
        <begin position="74"/>
        <end position="357"/>
    </location>
</feature>
<gene>
    <name evidence="12" type="ORF">OEZ85_012235</name>
</gene>
<keyword evidence="4" id="KW-0479">Metal-binding</keyword>
<keyword evidence="8" id="KW-0464">Manganese</keyword>
<keyword evidence="5 9" id="KW-0378">Hydrolase</keyword>
<name>A0ABY8TSQ1_TETOB</name>
<dbReference type="CDD" id="cd00143">
    <property type="entry name" value="PP2Cc"/>
    <property type="match status" value="1"/>
</dbReference>
<evidence type="ECO:0000256" key="1">
    <source>
        <dbReference type="ARBA" id="ARBA00001936"/>
    </source>
</evidence>
<protein>
    <recommendedName>
        <fullName evidence="3">protein-serine/threonine phosphatase</fullName>
        <ecNumber evidence="3">3.1.3.16</ecNumber>
    </recommendedName>
</protein>
<keyword evidence="13" id="KW-1185">Reference proteome</keyword>
<evidence type="ECO:0000313" key="12">
    <source>
        <dbReference type="EMBL" id="WIA12163.1"/>
    </source>
</evidence>
<reference evidence="12 13" key="1">
    <citation type="submission" date="2023-05" db="EMBL/GenBank/DDBJ databases">
        <title>A 100% complete, gapless, phased diploid assembly of the Scenedesmus obliquus UTEX 3031 genome.</title>
        <authorList>
            <person name="Biondi T.C."/>
            <person name="Hanschen E.R."/>
            <person name="Kwon T."/>
            <person name="Eng W."/>
            <person name="Kruse C.P.S."/>
            <person name="Koehler S.I."/>
            <person name="Kunde Y."/>
            <person name="Gleasner C.D."/>
            <person name="You Mak K.T."/>
            <person name="Polle J."/>
            <person name="Hovde B.T."/>
            <person name="Starkenburg S.R."/>
        </authorList>
    </citation>
    <scope>NUCLEOTIDE SEQUENCE [LARGE SCALE GENOMIC DNA]</scope>
    <source>
        <strain evidence="12 13">DOE0152z</strain>
    </source>
</reference>
<dbReference type="InterPro" id="IPR001932">
    <property type="entry name" value="PPM-type_phosphatase-like_dom"/>
</dbReference>
<evidence type="ECO:0000256" key="7">
    <source>
        <dbReference type="ARBA" id="ARBA00022912"/>
    </source>
</evidence>
<evidence type="ECO:0000256" key="10">
    <source>
        <dbReference type="SAM" id="MobiDB-lite"/>
    </source>
</evidence>
<evidence type="ECO:0000256" key="8">
    <source>
        <dbReference type="ARBA" id="ARBA00023211"/>
    </source>
</evidence>
<evidence type="ECO:0000313" key="13">
    <source>
        <dbReference type="Proteomes" id="UP001244341"/>
    </source>
</evidence>